<evidence type="ECO:0000256" key="5">
    <source>
        <dbReference type="ARBA" id="ARBA00022741"/>
    </source>
</evidence>
<dbReference type="AlphaFoldDB" id="A0A923NJF3"/>
<gene>
    <name evidence="12" type="ORF">H9L42_10070</name>
</gene>
<dbReference type="InterPro" id="IPR039421">
    <property type="entry name" value="Type_1_exporter"/>
</dbReference>
<feature type="domain" description="ABC transporter" evidence="10">
    <location>
        <begin position="331"/>
        <end position="567"/>
    </location>
</feature>
<dbReference type="Proteomes" id="UP000602647">
    <property type="component" value="Unassembled WGS sequence"/>
</dbReference>
<dbReference type="PROSITE" id="PS00211">
    <property type="entry name" value="ABC_TRANSPORTER_1"/>
    <property type="match status" value="1"/>
</dbReference>
<protein>
    <submittedName>
        <fullName evidence="12">ABC transporter ATP-binding protein/permease</fullName>
    </submittedName>
</protein>
<dbReference type="GO" id="GO:0005524">
    <property type="term" value="F:ATP binding"/>
    <property type="evidence" value="ECO:0007669"/>
    <property type="project" value="UniProtKB-KW"/>
</dbReference>
<keyword evidence="6 12" id="KW-0067">ATP-binding</keyword>
<evidence type="ECO:0000313" key="13">
    <source>
        <dbReference type="Proteomes" id="UP000602647"/>
    </source>
</evidence>
<feature type="transmembrane region" description="Helical" evidence="9">
    <location>
        <begin position="133"/>
        <end position="150"/>
    </location>
</feature>
<evidence type="ECO:0000256" key="1">
    <source>
        <dbReference type="ARBA" id="ARBA00004651"/>
    </source>
</evidence>
<evidence type="ECO:0000259" key="11">
    <source>
        <dbReference type="PROSITE" id="PS50929"/>
    </source>
</evidence>
<dbReference type="FunFam" id="3.40.50.300:FF:000854">
    <property type="entry name" value="Multidrug ABC transporter ATP-binding protein"/>
    <property type="match status" value="1"/>
</dbReference>
<dbReference type="PROSITE" id="PS50893">
    <property type="entry name" value="ABC_TRANSPORTER_2"/>
    <property type="match status" value="1"/>
</dbReference>
<dbReference type="PANTHER" id="PTHR43394:SF1">
    <property type="entry name" value="ATP-BINDING CASSETTE SUB-FAMILY B MEMBER 10, MITOCHONDRIAL"/>
    <property type="match status" value="1"/>
</dbReference>
<comment type="subcellular location">
    <subcellularLocation>
        <location evidence="1">Cell membrane</location>
        <topology evidence="1">Multi-pass membrane protein</topology>
    </subcellularLocation>
</comment>
<comment type="caution">
    <text evidence="12">The sequence shown here is derived from an EMBL/GenBank/DDBJ whole genome shotgun (WGS) entry which is preliminary data.</text>
</comment>
<dbReference type="Pfam" id="PF00664">
    <property type="entry name" value="ABC_membrane"/>
    <property type="match status" value="1"/>
</dbReference>
<dbReference type="PROSITE" id="PS50929">
    <property type="entry name" value="ABC_TM1F"/>
    <property type="match status" value="1"/>
</dbReference>
<dbReference type="GO" id="GO:0016887">
    <property type="term" value="F:ATP hydrolysis activity"/>
    <property type="evidence" value="ECO:0007669"/>
    <property type="project" value="InterPro"/>
</dbReference>
<name>A0A923NJF3_9FIRM</name>
<evidence type="ECO:0000256" key="3">
    <source>
        <dbReference type="ARBA" id="ARBA00022475"/>
    </source>
</evidence>
<dbReference type="InterPro" id="IPR003593">
    <property type="entry name" value="AAA+_ATPase"/>
</dbReference>
<feature type="transmembrane region" description="Helical" evidence="9">
    <location>
        <begin position="156"/>
        <end position="176"/>
    </location>
</feature>
<keyword evidence="3" id="KW-1003">Cell membrane</keyword>
<feature type="transmembrane region" description="Helical" evidence="9">
    <location>
        <begin position="45"/>
        <end position="72"/>
    </location>
</feature>
<dbReference type="GO" id="GO:0015421">
    <property type="term" value="F:ABC-type oligopeptide transporter activity"/>
    <property type="evidence" value="ECO:0007669"/>
    <property type="project" value="TreeGrafter"/>
</dbReference>
<feature type="transmembrane region" description="Helical" evidence="9">
    <location>
        <begin position="20"/>
        <end position="39"/>
    </location>
</feature>
<keyword evidence="7 9" id="KW-1133">Transmembrane helix</keyword>
<feature type="transmembrane region" description="Helical" evidence="9">
    <location>
        <begin position="236"/>
        <end position="260"/>
    </location>
</feature>
<evidence type="ECO:0000256" key="9">
    <source>
        <dbReference type="SAM" id="Phobius"/>
    </source>
</evidence>
<evidence type="ECO:0000259" key="10">
    <source>
        <dbReference type="PROSITE" id="PS50893"/>
    </source>
</evidence>
<dbReference type="SUPFAM" id="SSF52540">
    <property type="entry name" value="P-loop containing nucleoside triphosphate hydrolases"/>
    <property type="match status" value="1"/>
</dbReference>
<proteinExistence type="predicted"/>
<dbReference type="SMART" id="SM00382">
    <property type="entry name" value="AAA"/>
    <property type="match status" value="1"/>
</dbReference>
<evidence type="ECO:0000256" key="6">
    <source>
        <dbReference type="ARBA" id="ARBA00022840"/>
    </source>
</evidence>
<dbReference type="InterPro" id="IPR003439">
    <property type="entry name" value="ABC_transporter-like_ATP-bd"/>
</dbReference>
<reference evidence="12" key="1">
    <citation type="submission" date="2020-08" db="EMBL/GenBank/DDBJ databases">
        <title>Genome public.</title>
        <authorList>
            <person name="Liu C."/>
            <person name="Sun Q."/>
        </authorList>
    </citation>
    <scope>NUCLEOTIDE SEQUENCE</scope>
    <source>
        <strain evidence="12">BX12</strain>
    </source>
</reference>
<dbReference type="CDD" id="cd18781">
    <property type="entry name" value="ABC_6TM_AarD_CydDC_like"/>
    <property type="match status" value="1"/>
</dbReference>
<dbReference type="SUPFAM" id="SSF90123">
    <property type="entry name" value="ABC transporter transmembrane region"/>
    <property type="match status" value="1"/>
</dbReference>
<dbReference type="Pfam" id="PF00005">
    <property type="entry name" value="ABC_tran"/>
    <property type="match status" value="1"/>
</dbReference>
<keyword evidence="8 9" id="KW-0472">Membrane</keyword>
<keyword evidence="2" id="KW-0813">Transport</keyword>
<dbReference type="Gene3D" id="1.20.1560.10">
    <property type="entry name" value="ABC transporter type 1, transmembrane domain"/>
    <property type="match status" value="1"/>
</dbReference>
<keyword evidence="4 9" id="KW-0812">Transmembrane</keyword>
<dbReference type="Gene3D" id="3.40.50.300">
    <property type="entry name" value="P-loop containing nucleotide triphosphate hydrolases"/>
    <property type="match status" value="1"/>
</dbReference>
<dbReference type="InterPro" id="IPR027417">
    <property type="entry name" value="P-loop_NTPase"/>
</dbReference>
<evidence type="ECO:0000256" key="2">
    <source>
        <dbReference type="ARBA" id="ARBA00022448"/>
    </source>
</evidence>
<dbReference type="EMBL" id="JACRYT010000010">
    <property type="protein sequence ID" value="MBC6680178.1"/>
    <property type="molecule type" value="Genomic_DNA"/>
</dbReference>
<feature type="domain" description="ABC transmembrane type-1" evidence="11">
    <location>
        <begin position="18"/>
        <end position="301"/>
    </location>
</feature>
<dbReference type="PANTHER" id="PTHR43394">
    <property type="entry name" value="ATP-DEPENDENT PERMEASE MDL1, MITOCHONDRIAL"/>
    <property type="match status" value="1"/>
</dbReference>
<dbReference type="InterPro" id="IPR036640">
    <property type="entry name" value="ABC1_TM_sf"/>
</dbReference>
<dbReference type="RefSeq" id="WP_187303279.1">
    <property type="nucleotide sequence ID" value="NZ_CBCTON010000023.1"/>
</dbReference>
<evidence type="ECO:0000256" key="7">
    <source>
        <dbReference type="ARBA" id="ARBA00022989"/>
    </source>
</evidence>
<evidence type="ECO:0000256" key="4">
    <source>
        <dbReference type="ARBA" id="ARBA00022692"/>
    </source>
</evidence>
<dbReference type="GO" id="GO:0005886">
    <property type="term" value="C:plasma membrane"/>
    <property type="evidence" value="ECO:0007669"/>
    <property type="project" value="UniProtKB-SubCell"/>
</dbReference>
<dbReference type="InterPro" id="IPR011527">
    <property type="entry name" value="ABC1_TM_dom"/>
</dbReference>
<accession>A0A923NJF3</accession>
<evidence type="ECO:0000256" key="8">
    <source>
        <dbReference type="ARBA" id="ARBA00023136"/>
    </source>
</evidence>
<evidence type="ECO:0000313" key="12">
    <source>
        <dbReference type="EMBL" id="MBC6680178.1"/>
    </source>
</evidence>
<sequence>MFHKRLLKEFSDTKKYTAAVVFFQWIGMAANLLFLYTTARMMQNVIFGIFTAQTAVTYLVLLGVFFAVRWAVSAGKNYFSVKTADLVKERLRDEIFSKLLRLGGNYHQRVSTSEVVQVSTEGVEQLEFYMSQYVPQFFFSMLAPLTLFAVTGQMDLLVAGVLLICVPLIPLSIMGVQKIAKRLLGKYWGNYTQLGDSFLENLQGLTTLKIYGADGEYARRMDESAERFRKITMRVLIMQLNSISIMDLAAYGGAAAGILLSIRSFLHGNLTFAQCFFMVLVSVEFFLPLRMLGSFFHIAMNGNAAADKIFGLLDLDEREKGEYGVFPQGELRFEKVSFSYEPERPILKDISLRVRERGITALTGESGCGKSTIASLLMGEYSDYEGRILAGGDARRELREIRENVRFSAITRINHNGYIFRGTVEENLCMGNQNASAADMLKVLRQVDLYEDFEPRGGLAMALSERGENLSGGQRQRLALARALLHDSPIYIFDEASSNVDVESENKIMEVIRRMSKEKSVVLISHRLANVMDADRIYVLDHGGICESGSHRELMADRGVYYRLFTAQQELEQYQGKAGKEEFAENEAVGK</sequence>
<keyword evidence="5" id="KW-0547">Nucleotide-binding</keyword>
<keyword evidence="13" id="KW-1185">Reference proteome</keyword>
<dbReference type="InterPro" id="IPR017871">
    <property type="entry name" value="ABC_transporter-like_CS"/>
</dbReference>
<organism evidence="12 13">
    <name type="scientific">Zhenpiania hominis</name>
    <dbReference type="NCBI Taxonomy" id="2763644"/>
    <lineage>
        <taxon>Bacteria</taxon>
        <taxon>Bacillati</taxon>
        <taxon>Bacillota</taxon>
        <taxon>Clostridia</taxon>
        <taxon>Peptostreptococcales</taxon>
        <taxon>Anaerovoracaceae</taxon>
        <taxon>Zhenpiania</taxon>
    </lineage>
</organism>